<dbReference type="EMBL" id="JBFRCH010000055">
    <property type="protein sequence ID" value="MEX3937549.1"/>
    <property type="molecule type" value="Genomic_DNA"/>
</dbReference>
<proteinExistence type="predicted"/>
<sequence length="610" mass="65840">MPGYDAPIREIRFLLEDVFGYDENTPNLPGFEEATLDVVMAVLDGAAEFVKDVLLPINLPGDREGCHFDHGMVTTPTGYREAYDLYRQNGWPALAAAPEWGGQGLPPSVALIVREFVASGSMSFGMYPGLSQGAYRAILAHGSDELKLIYLPKLVDGSWTGTMCLTEPDSGSDLSRLRTRAEPDADGSYRITGTKIFISSGDHDLTDNIVHLVLARLPDAPAGTRGLSLFVVPKRLAEDLPDARAGTPNRANTGSIEHKMGIRAQATAVLNFDGARGWLIGKPHGGLRAMFTMMNSSRVGVAVQSAGVAEISYQNALAYARERRQGVAPKAPGSPQSTSQGTSQAGSDGRDPIIHHPDVRRSLLTMKALVEGMRAFYIDAALLLDVRAAHAGNPEGEAAENRLALLTPVLKSFLSDCALKVTDLGVQLHGGHGYLHENGMEQFYRDARIVPLYEGTNGIQALDLVLRKIGLDDGRVFESWLADVDQTAARATSITGLASMATQERIAAARLREATAKLRAWHAGNELDVAGAATDYLQLFGLVALGALWLRMACAAHEGRERHPQLTPFYNGKLGTAEFFFRRLLPAAEVHFEAVMSGAAALMTLHVDEF</sequence>
<keyword evidence="2" id="KW-1185">Reference proteome</keyword>
<name>A0ACC6UDB4_9BURK</name>
<protein>
    <submittedName>
        <fullName evidence="1">Acyl-CoA dehydrogenase C-terminal domain-containing protein</fullName>
    </submittedName>
</protein>
<comment type="caution">
    <text evidence="1">The sequence shown here is derived from an EMBL/GenBank/DDBJ whole genome shotgun (WGS) entry which is preliminary data.</text>
</comment>
<accession>A0ACC6UDB4</accession>
<gene>
    <name evidence="1" type="ORF">AB4Y32_38450</name>
</gene>
<organism evidence="1 2">
    <name type="scientific">Paraburkholderia phymatum</name>
    <dbReference type="NCBI Taxonomy" id="148447"/>
    <lineage>
        <taxon>Bacteria</taxon>
        <taxon>Pseudomonadati</taxon>
        <taxon>Pseudomonadota</taxon>
        <taxon>Betaproteobacteria</taxon>
        <taxon>Burkholderiales</taxon>
        <taxon>Burkholderiaceae</taxon>
        <taxon>Paraburkholderia</taxon>
    </lineage>
</organism>
<dbReference type="Proteomes" id="UP001558850">
    <property type="component" value="Unassembled WGS sequence"/>
</dbReference>
<evidence type="ECO:0000313" key="2">
    <source>
        <dbReference type="Proteomes" id="UP001558850"/>
    </source>
</evidence>
<reference evidence="1" key="1">
    <citation type="submission" date="2024-07" db="EMBL/GenBank/DDBJ databases">
        <title>A survey of Mimosa microsymbionts across Brazilian biomes reveals a high diversity of Paraburkholderia nodulating endemic species, but also that Cupriavidus is common as a symbiont of widespread species.</title>
        <authorList>
            <person name="Rouws L."/>
            <person name="Barauna A."/>
            <person name="Beukes C."/>
            <person name="Rouws J.R.C."/>
            <person name="De Faria S.M."/>
            <person name="Gross E."/>
            <person name="Bueno Dos Reis Junior F."/>
            <person name="Simon M.F."/>
            <person name="Maluk M."/>
            <person name="Odee D.W."/>
            <person name="Kenicer G."/>
            <person name="Young J.P.W."/>
            <person name="Reis V.M."/>
            <person name="Zilli J."/>
            <person name="James E.K."/>
        </authorList>
    </citation>
    <scope>NUCLEOTIDE SEQUENCE</scope>
    <source>
        <strain evidence="1">EG181B</strain>
    </source>
</reference>
<evidence type="ECO:0000313" key="1">
    <source>
        <dbReference type="EMBL" id="MEX3937549.1"/>
    </source>
</evidence>